<keyword evidence="5" id="KW-1185">Reference proteome</keyword>
<dbReference type="Gene3D" id="3.40.630.190">
    <property type="entry name" value="LCP protein"/>
    <property type="match status" value="1"/>
</dbReference>
<feature type="transmembrane region" description="Helical" evidence="2">
    <location>
        <begin position="12"/>
        <end position="39"/>
    </location>
</feature>
<dbReference type="Proteomes" id="UP000183975">
    <property type="component" value="Unassembled WGS sequence"/>
</dbReference>
<feature type="domain" description="Cell envelope-related transcriptional attenuator" evidence="3">
    <location>
        <begin position="82"/>
        <end position="230"/>
    </location>
</feature>
<keyword evidence="2" id="KW-0812">Transmembrane</keyword>
<protein>
    <submittedName>
        <fullName evidence="4">Transcriptional attenuator, LytR family</fullName>
    </submittedName>
</protein>
<dbReference type="EMBL" id="FRAH01000006">
    <property type="protein sequence ID" value="SHJ80907.1"/>
    <property type="molecule type" value="Genomic_DNA"/>
</dbReference>
<keyword evidence="2" id="KW-1133">Transmembrane helix</keyword>
<evidence type="ECO:0000313" key="5">
    <source>
        <dbReference type="Proteomes" id="UP000183975"/>
    </source>
</evidence>
<reference evidence="4 5" key="1">
    <citation type="submission" date="2016-11" db="EMBL/GenBank/DDBJ databases">
        <authorList>
            <person name="Jaros S."/>
            <person name="Januszkiewicz K."/>
            <person name="Wedrychowicz H."/>
        </authorList>
    </citation>
    <scope>NUCLEOTIDE SEQUENCE [LARGE SCALE GENOMIC DNA]</scope>
    <source>
        <strain evidence="4 5">DSM 14214</strain>
    </source>
</reference>
<gene>
    <name evidence="4" type="ORF">SAMN02745138_00560</name>
</gene>
<comment type="similarity">
    <text evidence="1">Belongs to the LytR/CpsA/Psr (LCP) family.</text>
</comment>
<name>A0A1M6MBW5_9FIRM</name>
<proteinExistence type="inferred from homology"/>
<dbReference type="PANTHER" id="PTHR33392">
    <property type="entry name" value="POLYISOPRENYL-TEICHOIC ACID--PEPTIDOGLYCAN TEICHOIC ACID TRANSFERASE TAGU"/>
    <property type="match status" value="1"/>
</dbReference>
<dbReference type="InterPro" id="IPR050922">
    <property type="entry name" value="LytR/CpsA/Psr_CW_biosynth"/>
</dbReference>
<evidence type="ECO:0000259" key="3">
    <source>
        <dbReference type="Pfam" id="PF03816"/>
    </source>
</evidence>
<keyword evidence="2" id="KW-0472">Membrane</keyword>
<sequence length="343" mass="38252">MSRRRKNRLRRLFFKTLFITMAILIALMLAAYGVFAYLLGGLNRTTLDESKLSVTAGLSQNGKITNIALFGLDSRNHDYEGRSDAIMVASVNGKTGKIKLVSIARDTYVNVPGYGETKINHAYAYGGAELAIQTINENFNLDITDYAAVNFDSLADVIDAMGGIDLEVTEEERYQINAYLLEGEPLRESGMVHLNGPQAVSYARIRKIDSDTMRTERQRKVLECLFEKAKNISPLEYPSYIRKFAPMIETSLTNEEILELVSVGANPNLTLEQGAFPNDYIQSTGQTIGGVWYYVYDIDQAADMLHEFIYNDVPFEYYGLTEEEIAALESGGTSEGTEGENVE</sequence>
<accession>A0A1M6MBW5</accession>
<dbReference type="Pfam" id="PF03816">
    <property type="entry name" value="LytR_cpsA_psr"/>
    <property type="match status" value="1"/>
</dbReference>
<dbReference type="OrthoDB" id="27330at2"/>
<dbReference type="InterPro" id="IPR004474">
    <property type="entry name" value="LytR_CpsA_psr"/>
</dbReference>
<dbReference type="PANTHER" id="PTHR33392:SF6">
    <property type="entry name" value="POLYISOPRENYL-TEICHOIC ACID--PEPTIDOGLYCAN TEICHOIC ACID TRANSFERASE TAGU"/>
    <property type="match status" value="1"/>
</dbReference>
<dbReference type="NCBIfam" id="TIGR00350">
    <property type="entry name" value="lytR_cpsA_psr"/>
    <property type="match status" value="1"/>
</dbReference>
<dbReference type="AlphaFoldDB" id="A0A1M6MBW5"/>
<evidence type="ECO:0000256" key="1">
    <source>
        <dbReference type="ARBA" id="ARBA00006068"/>
    </source>
</evidence>
<evidence type="ECO:0000313" key="4">
    <source>
        <dbReference type="EMBL" id="SHJ80907.1"/>
    </source>
</evidence>
<organism evidence="4 5">
    <name type="scientific">Anaerotignum lactatifermentans DSM 14214</name>
    <dbReference type="NCBI Taxonomy" id="1121323"/>
    <lineage>
        <taxon>Bacteria</taxon>
        <taxon>Bacillati</taxon>
        <taxon>Bacillota</taxon>
        <taxon>Clostridia</taxon>
        <taxon>Lachnospirales</taxon>
        <taxon>Anaerotignaceae</taxon>
        <taxon>Anaerotignum</taxon>
    </lineage>
</organism>
<evidence type="ECO:0000256" key="2">
    <source>
        <dbReference type="SAM" id="Phobius"/>
    </source>
</evidence>
<dbReference type="RefSeq" id="WP_072848956.1">
    <property type="nucleotide sequence ID" value="NZ_FRAH01000006.1"/>
</dbReference>